<evidence type="ECO:0000313" key="6">
    <source>
        <dbReference type="Proteomes" id="UP001180081"/>
    </source>
</evidence>
<dbReference type="PANTHER" id="PTHR33175">
    <property type="entry name" value="DNA-BINDING PROTEIN HU"/>
    <property type="match status" value="1"/>
</dbReference>
<keyword evidence="3 5" id="KW-0238">DNA-binding</keyword>
<comment type="similarity">
    <text evidence="1 4">Belongs to the bacterial histone-like protein family.</text>
</comment>
<reference evidence="5" key="2">
    <citation type="submission" date="2023-06" db="EMBL/GenBank/DDBJ databases">
        <authorList>
            <person name="Lucena T."/>
            <person name="Sun Q."/>
        </authorList>
    </citation>
    <scope>NUCLEOTIDE SEQUENCE</scope>
    <source>
        <strain evidence="5">CECT 7703</strain>
    </source>
</reference>
<dbReference type="SUPFAM" id="SSF47729">
    <property type="entry name" value="IHF-like DNA-binding proteins"/>
    <property type="match status" value="1"/>
</dbReference>
<evidence type="ECO:0000256" key="1">
    <source>
        <dbReference type="ARBA" id="ARBA00010529"/>
    </source>
</evidence>
<dbReference type="InterPro" id="IPR010992">
    <property type="entry name" value="IHF-like_DNA-bd_dom_sf"/>
</dbReference>
<dbReference type="RefSeq" id="WP_284197916.1">
    <property type="nucleotide sequence ID" value="NZ_JAUFPU010000001.1"/>
</dbReference>
<dbReference type="Pfam" id="PF00216">
    <property type="entry name" value="Bac_DNA_binding"/>
    <property type="match status" value="1"/>
</dbReference>
<evidence type="ECO:0000313" key="5">
    <source>
        <dbReference type="EMBL" id="MDN3575224.1"/>
    </source>
</evidence>
<dbReference type="InterPro" id="IPR000119">
    <property type="entry name" value="Hist_DNA-bd"/>
</dbReference>
<protein>
    <submittedName>
        <fullName evidence="5">HU family DNA-binding protein</fullName>
    </submittedName>
</protein>
<evidence type="ECO:0000256" key="4">
    <source>
        <dbReference type="RuleBase" id="RU003939"/>
    </source>
</evidence>
<comment type="caution">
    <text evidence="5">The sequence shown here is derived from an EMBL/GenBank/DDBJ whole genome shotgun (WGS) entry which is preliminary data.</text>
</comment>
<dbReference type="Proteomes" id="UP001180081">
    <property type="component" value="Unassembled WGS sequence"/>
</dbReference>
<dbReference type="SMART" id="SM00411">
    <property type="entry name" value="BHL"/>
    <property type="match status" value="1"/>
</dbReference>
<organism evidence="5 6">
    <name type="scientific">Chitinimonas viridis</name>
    <dbReference type="NCBI Taxonomy" id="664880"/>
    <lineage>
        <taxon>Bacteria</taxon>
        <taxon>Pseudomonadati</taxon>
        <taxon>Pseudomonadota</taxon>
        <taxon>Betaproteobacteria</taxon>
        <taxon>Neisseriales</taxon>
        <taxon>Chitinibacteraceae</taxon>
        <taxon>Chitinimonas</taxon>
    </lineage>
</organism>
<sequence>MGRGRHGRHLPTADRGISMNKQALIDVIADKANLSKAAAGNSLDAFIEAVSQAVAEGDTVTLVGFGTFKSLPRAAREGKNPRTGEKLKIAATVVPKFTPGATFKAAVAAQATKKPAKKK</sequence>
<dbReference type="CDD" id="cd13831">
    <property type="entry name" value="HU"/>
    <property type="match status" value="1"/>
</dbReference>
<dbReference type="PROSITE" id="PS00045">
    <property type="entry name" value="HISTONE_LIKE"/>
    <property type="match status" value="1"/>
</dbReference>
<gene>
    <name evidence="5" type="ORF">QWZ03_00355</name>
</gene>
<dbReference type="PRINTS" id="PR01727">
    <property type="entry name" value="DNABINDINGHU"/>
</dbReference>
<accession>A0ABT8AZI1</accession>
<reference evidence="5" key="1">
    <citation type="journal article" date="2014" name="Int. J. Syst. Evol. Microbiol.">
        <title>Complete genome of a new Firmicutes species belonging to the dominant human colonic microbiota ('Ruminococcus bicirculans') reveals two chromosomes and a selective capacity to utilize plant glucans.</title>
        <authorList>
            <consortium name="NISC Comparative Sequencing Program"/>
            <person name="Wegmann U."/>
            <person name="Louis P."/>
            <person name="Goesmann A."/>
            <person name="Henrissat B."/>
            <person name="Duncan S.H."/>
            <person name="Flint H.J."/>
        </authorList>
    </citation>
    <scope>NUCLEOTIDE SEQUENCE</scope>
    <source>
        <strain evidence="5">CECT 7703</strain>
    </source>
</reference>
<evidence type="ECO:0000256" key="2">
    <source>
        <dbReference type="ARBA" id="ARBA00023067"/>
    </source>
</evidence>
<keyword evidence="6" id="KW-1185">Reference proteome</keyword>
<dbReference type="EMBL" id="JAUFPU010000001">
    <property type="protein sequence ID" value="MDN3575224.1"/>
    <property type="molecule type" value="Genomic_DNA"/>
</dbReference>
<dbReference type="GO" id="GO:0003677">
    <property type="term" value="F:DNA binding"/>
    <property type="evidence" value="ECO:0007669"/>
    <property type="project" value="UniProtKB-KW"/>
</dbReference>
<proteinExistence type="inferred from homology"/>
<dbReference type="PANTHER" id="PTHR33175:SF3">
    <property type="entry name" value="DNA-BINDING PROTEIN HU-BETA"/>
    <property type="match status" value="1"/>
</dbReference>
<dbReference type="InterPro" id="IPR020816">
    <property type="entry name" value="Histone-like_DNA-bd_CS"/>
</dbReference>
<evidence type="ECO:0000256" key="3">
    <source>
        <dbReference type="ARBA" id="ARBA00023125"/>
    </source>
</evidence>
<dbReference type="Gene3D" id="4.10.520.10">
    <property type="entry name" value="IHF-like DNA-binding proteins"/>
    <property type="match status" value="1"/>
</dbReference>
<keyword evidence="2" id="KW-0226">DNA condensation</keyword>
<name>A0ABT8AZI1_9NEIS</name>